<organism evidence="16 17">
    <name type="scientific">Gemmiger gallinarum</name>
    <dbReference type="NCBI Taxonomy" id="2779354"/>
    <lineage>
        <taxon>Bacteria</taxon>
        <taxon>Bacillati</taxon>
        <taxon>Bacillota</taxon>
        <taxon>Clostridia</taxon>
        <taxon>Eubacteriales</taxon>
        <taxon>Gemmiger</taxon>
    </lineage>
</organism>
<dbReference type="InterPro" id="IPR050059">
    <property type="entry name" value="ATP_synthase_B_chain"/>
</dbReference>
<comment type="subunit">
    <text evidence="13">F-type ATPases have 2 components, F(1) - the catalytic core - and F(0) - the membrane proton channel. F(1) has five subunits: alpha(3), beta(3), gamma(1), delta(1), epsilon(1). F(0) has three main subunits: a(1), b(2) and c(10-14). The alpha and beta chains form an alternating ring which encloses part of the gamma chain. F(1) is attached to F(0) by a central stalk formed by the gamma and epsilon chains, while a peripheral stalk is formed by the delta and b chains.</text>
</comment>
<dbReference type="PANTHER" id="PTHR33445">
    <property type="entry name" value="ATP SYNTHASE SUBUNIT B', CHLOROPLASTIC"/>
    <property type="match status" value="1"/>
</dbReference>
<dbReference type="InterPro" id="IPR005864">
    <property type="entry name" value="ATP_synth_F0_bsu_bac"/>
</dbReference>
<evidence type="ECO:0000313" key="17">
    <source>
        <dbReference type="Proteomes" id="UP000768567"/>
    </source>
</evidence>
<keyword evidence="2 13" id="KW-0813">Transport</keyword>
<dbReference type="Proteomes" id="UP000768567">
    <property type="component" value="Unassembled WGS sequence"/>
</dbReference>
<keyword evidence="8 13" id="KW-0406">Ion transport</keyword>
<evidence type="ECO:0000256" key="6">
    <source>
        <dbReference type="ARBA" id="ARBA00022781"/>
    </source>
</evidence>
<protein>
    <recommendedName>
        <fullName evidence="13">ATP synthase subunit b</fullName>
    </recommendedName>
    <alternativeName>
        <fullName evidence="13">ATP synthase F(0) sector subunit b</fullName>
    </alternativeName>
    <alternativeName>
        <fullName evidence="13">ATPase subunit I</fullName>
    </alternativeName>
    <alternativeName>
        <fullName evidence="13">F-type ATPase subunit b</fullName>
        <shortName evidence="13">F-ATPase subunit b</shortName>
    </alternativeName>
</protein>
<evidence type="ECO:0000256" key="15">
    <source>
        <dbReference type="SAM" id="Coils"/>
    </source>
</evidence>
<evidence type="ECO:0000256" key="4">
    <source>
        <dbReference type="ARBA" id="ARBA00022547"/>
    </source>
</evidence>
<comment type="function">
    <text evidence="11 13">F(1)F(0) ATP synthase produces ATP from ADP in the presence of a proton or sodium gradient. F-type ATPases consist of two structural domains, F(1) containing the extramembraneous catalytic core and F(0) containing the membrane proton channel, linked together by a central stalk and a peripheral stalk. During catalysis, ATP synthesis in the catalytic domain of F(1) is coupled via a rotary mechanism of the central stalk subunits to proton translocation.</text>
</comment>
<evidence type="ECO:0000256" key="9">
    <source>
        <dbReference type="ARBA" id="ARBA00023136"/>
    </source>
</evidence>
<dbReference type="Pfam" id="PF00430">
    <property type="entry name" value="ATP-synt_B"/>
    <property type="match status" value="1"/>
</dbReference>
<name>A0ABR9R615_9FIRM</name>
<evidence type="ECO:0000256" key="10">
    <source>
        <dbReference type="ARBA" id="ARBA00023310"/>
    </source>
</evidence>
<evidence type="ECO:0000256" key="14">
    <source>
        <dbReference type="RuleBase" id="RU003848"/>
    </source>
</evidence>
<evidence type="ECO:0000256" key="8">
    <source>
        <dbReference type="ARBA" id="ARBA00023065"/>
    </source>
</evidence>
<keyword evidence="7 13" id="KW-1133">Transmembrane helix</keyword>
<reference evidence="16 17" key="1">
    <citation type="submission" date="2020-10" db="EMBL/GenBank/DDBJ databases">
        <title>ChiBAC.</title>
        <authorList>
            <person name="Zenner C."/>
            <person name="Hitch T.C.A."/>
            <person name="Clavel T."/>
        </authorList>
    </citation>
    <scope>NUCLEOTIDE SEQUENCE [LARGE SCALE GENOMIC DNA]</scope>
    <source>
        <strain evidence="16 17">DSM 109015</strain>
    </source>
</reference>
<dbReference type="EMBL" id="JADCKC010000003">
    <property type="protein sequence ID" value="MBE5038603.1"/>
    <property type="molecule type" value="Genomic_DNA"/>
</dbReference>
<evidence type="ECO:0000256" key="12">
    <source>
        <dbReference type="ARBA" id="ARBA00037847"/>
    </source>
</evidence>
<evidence type="ECO:0000256" key="5">
    <source>
        <dbReference type="ARBA" id="ARBA00022692"/>
    </source>
</evidence>
<comment type="subcellular location">
    <subcellularLocation>
        <location evidence="13">Cell membrane</location>
        <topology evidence="13">Single-pass membrane protein</topology>
    </subcellularLocation>
    <subcellularLocation>
        <location evidence="12">Endomembrane system</location>
        <topology evidence="12">Single-pass membrane protein</topology>
    </subcellularLocation>
</comment>
<evidence type="ECO:0000313" key="16">
    <source>
        <dbReference type="EMBL" id="MBE5038603.1"/>
    </source>
</evidence>
<gene>
    <name evidence="13 16" type="primary">atpF</name>
    <name evidence="16" type="ORF">INF35_12465</name>
</gene>
<dbReference type="HAMAP" id="MF_01398">
    <property type="entry name" value="ATP_synth_b_bprime"/>
    <property type="match status" value="1"/>
</dbReference>
<evidence type="ECO:0000256" key="7">
    <source>
        <dbReference type="ARBA" id="ARBA00022989"/>
    </source>
</evidence>
<comment type="function">
    <text evidence="13">Component of the F(0) channel, it forms part of the peripheral stalk, linking F(1) to F(0).</text>
</comment>
<dbReference type="SUPFAM" id="SSF81573">
    <property type="entry name" value="F1F0 ATP synthase subunit B, membrane domain"/>
    <property type="match status" value="1"/>
</dbReference>
<feature type="coiled-coil region" evidence="15">
    <location>
        <begin position="32"/>
        <end position="80"/>
    </location>
</feature>
<dbReference type="InterPro" id="IPR002146">
    <property type="entry name" value="ATP_synth_b/b'su_bac/chlpt"/>
</dbReference>
<evidence type="ECO:0000256" key="3">
    <source>
        <dbReference type="ARBA" id="ARBA00022475"/>
    </source>
</evidence>
<keyword evidence="4 13" id="KW-0138">CF(0)</keyword>
<evidence type="ECO:0000256" key="11">
    <source>
        <dbReference type="ARBA" id="ARBA00025198"/>
    </source>
</evidence>
<keyword evidence="6 13" id="KW-0375">Hydrogen ion transport</keyword>
<dbReference type="PANTHER" id="PTHR33445:SF1">
    <property type="entry name" value="ATP SYNTHASE SUBUNIT B"/>
    <property type="match status" value="1"/>
</dbReference>
<keyword evidence="10 13" id="KW-0066">ATP synthesis</keyword>
<feature type="transmembrane region" description="Helical" evidence="13">
    <location>
        <begin position="6"/>
        <end position="23"/>
    </location>
</feature>
<keyword evidence="17" id="KW-1185">Reference proteome</keyword>
<keyword evidence="3 13" id="KW-1003">Cell membrane</keyword>
<accession>A0ABR9R615</accession>
<dbReference type="CDD" id="cd06503">
    <property type="entry name" value="ATP-synt_Fo_b"/>
    <property type="match status" value="1"/>
</dbReference>
<dbReference type="RefSeq" id="WP_193502878.1">
    <property type="nucleotide sequence ID" value="NZ_JADCKC010000003.1"/>
</dbReference>
<keyword evidence="5 13" id="KW-0812">Transmembrane</keyword>
<comment type="similarity">
    <text evidence="1 13 14">Belongs to the ATPase B chain family.</text>
</comment>
<comment type="caution">
    <text evidence="16">The sequence shown here is derived from an EMBL/GenBank/DDBJ whole genome shotgun (WGS) entry which is preliminary data.</text>
</comment>
<dbReference type="NCBIfam" id="TIGR01144">
    <property type="entry name" value="ATP_synt_b"/>
    <property type="match status" value="1"/>
</dbReference>
<evidence type="ECO:0000256" key="1">
    <source>
        <dbReference type="ARBA" id="ARBA00005513"/>
    </source>
</evidence>
<evidence type="ECO:0000256" key="2">
    <source>
        <dbReference type="ARBA" id="ARBA00022448"/>
    </source>
</evidence>
<evidence type="ECO:0000256" key="13">
    <source>
        <dbReference type="HAMAP-Rule" id="MF_01398"/>
    </source>
</evidence>
<keyword evidence="9 13" id="KW-0472">Membrane</keyword>
<dbReference type="InterPro" id="IPR028987">
    <property type="entry name" value="ATP_synth_B-like_membr_sf"/>
</dbReference>
<sequence length="162" mass="18241">MLDFQPWTIFFTIVNLLILYFFFRKFLFGRINAVLEQREELIKSQISEAEENNSKAAALKQEYETKLAGAREEAAQLVTDAKNRADQAYADRMAQAEADAKKTAVEAEARIAAERSEMMRQARGEVARLAVMAATEVAGKRLDTDSDRALAEEFLAKVGEEQ</sequence>
<keyword evidence="15" id="KW-0175">Coiled coil</keyword>
<proteinExistence type="inferred from homology"/>